<keyword evidence="5" id="KW-0560">Oxidoreductase</keyword>
<dbReference type="PANTHER" id="PTHR33577:SF16">
    <property type="entry name" value="HEME HALOPEROXIDASE FAMILY PROFILE DOMAIN-CONTAINING PROTEIN"/>
    <property type="match status" value="1"/>
</dbReference>
<dbReference type="Gene3D" id="1.10.489.10">
    <property type="entry name" value="Chloroperoxidase-like"/>
    <property type="match status" value="1"/>
</dbReference>
<organism evidence="10 11">
    <name type="scientific">Sphaerobolus stellatus (strain SS14)</name>
    <dbReference type="NCBI Taxonomy" id="990650"/>
    <lineage>
        <taxon>Eukaryota</taxon>
        <taxon>Fungi</taxon>
        <taxon>Dikarya</taxon>
        <taxon>Basidiomycota</taxon>
        <taxon>Agaricomycotina</taxon>
        <taxon>Agaricomycetes</taxon>
        <taxon>Phallomycetidae</taxon>
        <taxon>Geastrales</taxon>
        <taxon>Sphaerobolaceae</taxon>
        <taxon>Sphaerobolus</taxon>
    </lineage>
</organism>
<dbReference type="GO" id="GO:0046872">
    <property type="term" value="F:metal ion binding"/>
    <property type="evidence" value="ECO:0007669"/>
    <property type="project" value="UniProtKB-KW"/>
</dbReference>
<reference evidence="10 11" key="1">
    <citation type="submission" date="2014-06" db="EMBL/GenBank/DDBJ databases">
        <title>Evolutionary Origins and Diversification of the Mycorrhizal Mutualists.</title>
        <authorList>
            <consortium name="DOE Joint Genome Institute"/>
            <consortium name="Mycorrhizal Genomics Consortium"/>
            <person name="Kohler A."/>
            <person name="Kuo A."/>
            <person name="Nagy L.G."/>
            <person name="Floudas D."/>
            <person name="Copeland A."/>
            <person name="Barry K.W."/>
            <person name="Cichocki N."/>
            <person name="Veneault-Fourrey C."/>
            <person name="LaButti K."/>
            <person name="Lindquist E.A."/>
            <person name="Lipzen A."/>
            <person name="Lundell T."/>
            <person name="Morin E."/>
            <person name="Murat C."/>
            <person name="Riley R."/>
            <person name="Ohm R."/>
            <person name="Sun H."/>
            <person name="Tunlid A."/>
            <person name="Henrissat B."/>
            <person name="Grigoriev I.V."/>
            <person name="Hibbett D.S."/>
            <person name="Martin F."/>
        </authorList>
    </citation>
    <scope>NUCLEOTIDE SEQUENCE [LARGE SCALE GENOMIC DNA]</scope>
    <source>
        <strain evidence="10 11">SS14</strain>
    </source>
</reference>
<dbReference type="PANTHER" id="PTHR33577">
    <property type="entry name" value="STERIGMATOCYSTIN BIOSYNTHESIS PEROXIDASE STCC-RELATED"/>
    <property type="match status" value="1"/>
</dbReference>
<evidence type="ECO:0000313" key="10">
    <source>
        <dbReference type="EMBL" id="KIJ36287.1"/>
    </source>
</evidence>
<dbReference type="GO" id="GO:0004601">
    <property type="term" value="F:peroxidase activity"/>
    <property type="evidence" value="ECO:0007669"/>
    <property type="project" value="UniProtKB-KW"/>
</dbReference>
<keyword evidence="4" id="KW-0479">Metal-binding</keyword>
<evidence type="ECO:0000313" key="11">
    <source>
        <dbReference type="Proteomes" id="UP000054279"/>
    </source>
</evidence>
<keyword evidence="6" id="KW-0408">Iron</keyword>
<dbReference type="OrthoDB" id="407298at2759"/>
<evidence type="ECO:0000256" key="4">
    <source>
        <dbReference type="ARBA" id="ARBA00022723"/>
    </source>
</evidence>
<evidence type="ECO:0000259" key="9">
    <source>
        <dbReference type="PROSITE" id="PS51405"/>
    </source>
</evidence>
<dbReference type="InterPro" id="IPR000028">
    <property type="entry name" value="Chloroperoxidase"/>
</dbReference>
<proteinExistence type="inferred from homology"/>
<name>A0A0C9V3G9_SPHS4</name>
<evidence type="ECO:0000256" key="7">
    <source>
        <dbReference type="ARBA" id="ARBA00025795"/>
    </source>
</evidence>
<dbReference type="PROSITE" id="PS51405">
    <property type="entry name" value="HEME_HALOPEROXIDASE"/>
    <property type="match status" value="1"/>
</dbReference>
<accession>A0A0C9V3G9</accession>
<feature type="domain" description="Heme haloperoxidase family profile" evidence="9">
    <location>
        <begin position="63"/>
        <end position="295"/>
    </location>
</feature>
<gene>
    <name evidence="10" type="ORF">M422DRAFT_179644</name>
</gene>
<dbReference type="Proteomes" id="UP000054279">
    <property type="component" value="Unassembled WGS sequence"/>
</dbReference>
<dbReference type="SMR" id="A0A0C9V3G9"/>
<dbReference type="Pfam" id="PF01328">
    <property type="entry name" value="Peroxidase_2"/>
    <property type="match status" value="1"/>
</dbReference>
<evidence type="ECO:0000256" key="1">
    <source>
        <dbReference type="ARBA" id="ARBA00001970"/>
    </source>
</evidence>
<evidence type="ECO:0000256" key="8">
    <source>
        <dbReference type="SAM" id="SignalP"/>
    </source>
</evidence>
<dbReference type="SUPFAM" id="SSF47571">
    <property type="entry name" value="Cloroperoxidase"/>
    <property type="match status" value="1"/>
</dbReference>
<dbReference type="EMBL" id="KN837180">
    <property type="protein sequence ID" value="KIJ36287.1"/>
    <property type="molecule type" value="Genomic_DNA"/>
</dbReference>
<comment type="cofactor">
    <cofactor evidence="1">
        <name>heme b</name>
        <dbReference type="ChEBI" id="CHEBI:60344"/>
    </cofactor>
</comment>
<protein>
    <recommendedName>
        <fullName evidence="9">Heme haloperoxidase family profile domain-containing protein</fullName>
    </recommendedName>
</protein>
<keyword evidence="3" id="KW-0349">Heme</keyword>
<evidence type="ECO:0000256" key="6">
    <source>
        <dbReference type="ARBA" id="ARBA00023004"/>
    </source>
</evidence>
<sequence>MAHFSILLSLLLVVQALAFPQHRSLAGLSERKLADIVPRMNIVKPPPPPGPLSDTSAKLVNDAAHPFQSPGNDDIRGLCPGLNTLANHGYLPRQGIVTPAQIINAYCLFILGFNMGNDLALRLAYTAILVDGNPLTNLLSIGQKSALTGPDPPKPAVVGGLDTHALFEGDASTTRADAFFGDHHSFNETQFDELVEFSNKFGGGVLNLTAATEFRFQRIQESIATNPNFSFVSPRYVGAYGETAFPLLLFVDGRKADRQLPLDHAREFFQDGKMPDGFFRANESITIAIVGGLVEEIFLAHPIQPGANQGRINSYTVDPNDPGFTDQCKGYTDFVNITVKSLYPNPQGILKDTLNTNLDYFFLSMKGTNCTQVFPFDQ</sequence>
<evidence type="ECO:0000256" key="5">
    <source>
        <dbReference type="ARBA" id="ARBA00023002"/>
    </source>
</evidence>
<feature type="signal peptide" evidence="8">
    <location>
        <begin position="1"/>
        <end position="18"/>
    </location>
</feature>
<keyword evidence="11" id="KW-1185">Reference proteome</keyword>
<dbReference type="AlphaFoldDB" id="A0A0C9V3G9"/>
<evidence type="ECO:0000256" key="2">
    <source>
        <dbReference type="ARBA" id="ARBA00022559"/>
    </source>
</evidence>
<feature type="chain" id="PRO_5002204533" description="Heme haloperoxidase family profile domain-containing protein" evidence="8">
    <location>
        <begin position="19"/>
        <end position="378"/>
    </location>
</feature>
<keyword evidence="8" id="KW-0732">Signal</keyword>
<dbReference type="InterPro" id="IPR036851">
    <property type="entry name" value="Chloroperoxidase-like_sf"/>
</dbReference>
<comment type="similarity">
    <text evidence="7">Belongs to the chloroperoxidase family.</text>
</comment>
<evidence type="ECO:0000256" key="3">
    <source>
        <dbReference type="ARBA" id="ARBA00022617"/>
    </source>
</evidence>
<dbReference type="HOGENOM" id="CLU_029871_0_0_1"/>
<keyword evidence="2" id="KW-0575">Peroxidase</keyword>